<evidence type="ECO:0000313" key="3">
    <source>
        <dbReference type="Proteomes" id="UP000663834"/>
    </source>
</evidence>
<dbReference type="EMBL" id="CAJOBJ010067640">
    <property type="protein sequence ID" value="CAF4446100.1"/>
    <property type="molecule type" value="Genomic_DNA"/>
</dbReference>
<accession>A0A816CSW9</accession>
<name>A0A816CSW9_9BILA</name>
<comment type="caution">
    <text evidence="1">The sequence shown here is derived from an EMBL/GenBank/DDBJ whole genome shotgun (WGS) entry which is preliminary data.</text>
</comment>
<gene>
    <name evidence="2" type="ORF">GIL414_LOCUS32204</name>
    <name evidence="1" type="ORF">KQP761_LOCUS25326</name>
</gene>
<organism evidence="1 3">
    <name type="scientific">Rotaria magnacalcarata</name>
    <dbReference type="NCBI Taxonomy" id="392030"/>
    <lineage>
        <taxon>Eukaryota</taxon>
        <taxon>Metazoa</taxon>
        <taxon>Spiralia</taxon>
        <taxon>Gnathifera</taxon>
        <taxon>Rotifera</taxon>
        <taxon>Eurotatoria</taxon>
        <taxon>Bdelloidea</taxon>
        <taxon>Philodinida</taxon>
        <taxon>Philodinidae</taxon>
        <taxon>Rotaria</taxon>
    </lineage>
</organism>
<dbReference type="OrthoDB" id="10069696at2759"/>
<dbReference type="Proteomes" id="UP000681720">
    <property type="component" value="Unassembled WGS sequence"/>
</dbReference>
<dbReference type="Proteomes" id="UP000663834">
    <property type="component" value="Unassembled WGS sequence"/>
</dbReference>
<protein>
    <submittedName>
        <fullName evidence="1">Uncharacterized protein</fullName>
    </submittedName>
</protein>
<proteinExistence type="predicted"/>
<reference evidence="1" key="1">
    <citation type="submission" date="2021-02" db="EMBL/GenBank/DDBJ databases">
        <authorList>
            <person name="Nowell W R."/>
        </authorList>
    </citation>
    <scope>NUCLEOTIDE SEQUENCE</scope>
</reference>
<dbReference type="AlphaFoldDB" id="A0A816CSW9"/>
<evidence type="ECO:0000313" key="1">
    <source>
        <dbReference type="EMBL" id="CAF1625740.1"/>
    </source>
</evidence>
<sequence length="156" mass="15007">MLTKRTAVFGGRRTDKLRHQRELIICVPWSQQFDAAYQQFVNGGFPAGGLGSYGGGFPSGGFGGVPSYGGLGSYGGGFPSAGFGGASPCGGLGSYGGGFGGASPFGGFGAASPCGSFGGASPFGGFGGASPFGGSLGGGLLPIHGVPIGFGMTTSL</sequence>
<dbReference type="EMBL" id="CAJNOW010013865">
    <property type="protein sequence ID" value="CAF1625740.1"/>
    <property type="molecule type" value="Genomic_DNA"/>
</dbReference>
<evidence type="ECO:0000313" key="2">
    <source>
        <dbReference type="EMBL" id="CAF4446100.1"/>
    </source>
</evidence>